<protein>
    <submittedName>
        <fullName evidence="1">Uncharacterized protein</fullName>
    </submittedName>
</protein>
<evidence type="ECO:0000313" key="1">
    <source>
        <dbReference type="EMBL" id="KFB66709.1"/>
    </source>
</evidence>
<reference evidence="1 2" key="1">
    <citation type="submission" date="2014-07" db="EMBL/GenBank/DDBJ databases">
        <title>Expanding our view of genomic diversity in Candidatus Accumulibacter clades.</title>
        <authorList>
            <person name="Skennerton C.T."/>
            <person name="Barr J.J."/>
            <person name="Slater F.R."/>
            <person name="Bond P.L."/>
            <person name="Tyson G.W."/>
        </authorList>
    </citation>
    <scope>NUCLEOTIDE SEQUENCE [LARGE SCALE GENOMIC DNA]</scope>
    <source>
        <strain evidence="2">SK-01</strain>
    </source>
</reference>
<dbReference type="InterPro" id="IPR010982">
    <property type="entry name" value="Lambda_DNA-bd_dom_sf"/>
</dbReference>
<dbReference type="GO" id="GO:0003677">
    <property type="term" value="F:DNA binding"/>
    <property type="evidence" value="ECO:0007669"/>
    <property type="project" value="InterPro"/>
</dbReference>
<proteinExistence type="predicted"/>
<dbReference type="SUPFAM" id="SSF47413">
    <property type="entry name" value="lambda repressor-like DNA-binding domains"/>
    <property type="match status" value="1"/>
</dbReference>
<dbReference type="AlphaFoldDB" id="A0A084XW65"/>
<dbReference type="Proteomes" id="UP000019812">
    <property type="component" value="Unassembled WGS sequence"/>
</dbReference>
<gene>
    <name evidence="1" type="ORF">CAPSK01_003973</name>
</gene>
<comment type="caution">
    <text evidence="1">The sequence shown here is derived from an EMBL/GenBank/DDBJ whole genome shotgun (WGS) entry which is preliminary data.</text>
</comment>
<organism evidence="1 2">
    <name type="scientific">Candidatus Accumulibacter vicinus</name>
    <dbReference type="NCBI Taxonomy" id="2954382"/>
    <lineage>
        <taxon>Bacteria</taxon>
        <taxon>Pseudomonadati</taxon>
        <taxon>Pseudomonadota</taxon>
        <taxon>Betaproteobacteria</taxon>
        <taxon>Candidatus Accumulibacter</taxon>
    </lineage>
</organism>
<name>A0A084XW65_9PROT</name>
<dbReference type="Gene3D" id="1.10.260.40">
    <property type="entry name" value="lambda repressor-like DNA-binding domains"/>
    <property type="match status" value="1"/>
</dbReference>
<dbReference type="EMBL" id="JDSS02000038">
    <property type="protein sequence ID" value="KFB66709.1"/>
    <property type="molecule type" value="Genomic_DNA"/>
</dbReference>
<accession>A0A084XW65</accession>
<sequence length="237" mass="26916">MVRCAFPTPLKKFLDFPNFPIPRPNFPIPRPNFPTQTQTQYRSLTHGLLYSLVMITIKIKTTHKSAKLHTHSRRSKMTVRELIKSVAPLARHLKVSSGAVYKWIRVDRIPAHHLIKIAKYYGLDVLSLQPLTGSELNNKVTVVKKPRSVLKAALDVYVGVITVDKAVESTGATHKSIESILRYWKDELPTLYTTLEQLDQGRINLETACTRLTVTKYTMHGIRSKYGYAPGPIQKKV</sequence>
<evidence type="ECO:0000313" key="2">
    <source>
        <dbReference type="Proteomes" id="UP000019812"/>
    </source>
</evidence>